<dbReference type="InterPro" id="IPR007867">
    <property type="entry name" value="GMC_OxRtase_C"/>
</dbReference>
<keyword evidence="5" id="KW-0560">Oxidoreductase</keyword>
<dbReference type="Proteomes" id="UP000190341">
    <property type="component" value="Unassembled WGS sequence"/>
</dbReference>
<evidence type="ECO:0000313" key="7">
    <source>
        <dbReference type="EMBL" id="SKC82046.1"/>
    </source>
</evidence>
<evidence type="ECO:0000256" key="2">
    <source>
        <dbReference type="ARBA" id="ARBA00010790"/>
    </source>
</evidence>
<comment type="similarity">
    <text evidence="2">Belongs to the GMC oxidoreductase family.</text>
</comment>
<proteinExistence type="inferred from homology"/>
<dbReference type="OrthoDB" id="9787779at2"/>
<evidence type="ECO:0000259" key="6">
    <source>
        <dbReference type="Pfam" id="PF05199"/>
    </source>
</evidence>
<dbReference type="PANTHER" id="PTHR42784:SF1">
    <property type="entry name" value="PYRANOSE 2-OXIDASE"/>
    <property type="match status" value="1"/>
</dbReference>
<evidence type="ECO:0000313" key="8">
    <source>
        <dbReference type="Proteomes" id="UP000190341"/>
    </source>
</evidence>
<dbReference type="GO" id="GO:0016614">
    <property type="term" value="F:oxidoreductase activity, acting on CH-OH group of donors"/>
    <property type="evidence" value="ECO:0007669"/>
    <property type="project" value="InterPro"/>
</dbReference>
<keyword evidence="3" id="KW-0285">Flavoprotein</keyword>
<evidence type="ECO:0000256" key="3">
    <source>
        <dbReference type="ARBA" id="ARBA00022630"/>
    </source>
</evidence>
<reference evidence="7 8" key="1">
    <citation type="submission" date="2017-02" db="EMBL/GenBank/DDBJ databases">
        <authorList>
            <person name="Peterson S.W."/>
        </authorList>
    </citation>
    <scope>NUCLEOTIDE SEQUENCE [LARGE SCALE GENOMIC DNA]</scope>
    <source>
        <strain evidence="7 8">P15</strain>
    </source>
</reference>
<dbReference type="Pfam" id="PF05199">
    <property type="entry name" value="GMC_oxred_C"/>
    <property type="match status" value="1"/>
</dbReference>
<dbReference type="InterPro" id="IPR036188">
    <property type="entry name" value="FAD/NAD-bd_sf"/>
</dbReference>
<name>A0A1T5M1E3_9GAMM</name>
<dbReference type="InterPro" id="IPR051473">
    <property type="entry name" value="P2Ox-like"/>
</dbReference>
<dbReference type="PANTHER" id="PTHR42784">
    <property type="entry name" value="PYRANOSE 2-OXIDASE"/>
    <property type="match status" value="1"/>
</dbReference>
<dbReference type="Gene3D" id="3.50.50.60">
    <property type="entry name" value="FAD/NAD(P)-binding domain"/>
    <property type="match status" value="2"/>
</dbReference>
<sequence length="550" mass="60465">MLFDYRQNGPDDFDAHLCIVGAGPAGIILAHQFLGSNIRICLLEGGGLAGDPEVQALYAGASVGEPELDPARCRLRAFGGSTNVWGGGCMPLSRMDLDTREWVPDSGWPLDYTDLHPYYQRARAMLDISQHEFDEHGFHTPAARAPLQFDQERLVNRNFVLSPVFFGHRYRRELEQSRNVQLVLNANLLELQASPQGDLVQQASIGSLDGRRGHVRARQFVLAAGGIENARLLLLSDSVQSHGLGNEHGLVGRYFMDHPRGRLGTLHADSTTRLTRPYDRTGGKGPAPAFPELCLADAAMRRHGLLSGRVRPVAVEGEAPPGIRAMRKLRSRMRREQPDEGQSLEGQMSASLSLYPQQSQTAEPAEGMARLALQMAPGMGDIARGMLNKFARQPLVKADHVDVIGYFEQAPNPDSRVRLGADTDALGLRQVNVDWRLTDLDWHTYRTAAGLFGDELARACGGRFQMDDWLQESGAAPALQGTAHHMGTTRMSDDPRSGVVDRNGRVHGVDNLHVVGSSVFPTGGWAFPTFTIAALSMRLADHLRDYLFLY</sequence>
<dbReference type="AlphaFoldDB" id="A0A1T5M1E3"/>
<dbReference type="STRING" id="428993.SAMN06296058_3594"/>
<organism evidence="7 8">
    <name type="scientific">Pseudoxanthomonas indica</name>
    <dbReference type="NCBI Taxonomy" id="428993"/>
    <lineage>
        <taxon>Bacteria</taxon>
        <taxon>Pseudomonadati</taxon>
        <taxon>Pseudomonadota</taxon>
        <taxon>Gammaproteobacteria</taxon>
        <taxon>Lysobacterales</taxon>
        <taxon>Lysobacteraceae</taxon>
        <taxon>Pseudoxanthomonas</taxon>
    </lineage>
</organism>
<evidence type="ECO:0000256" key="5">
    <source>
        <dbReference type="ARBA" id="ARBA00023002"/>
    </source>
</evidence>
<dbReference type="EMBL" id="FUZV01000002">
    <property type="protein sequence ID" value="SKC82046.1"/>
    <property type="molecule type" value="Genomic_DNA"/>
</dbReference>
<dbReference type="SUPFAM" id="SSF51905">
    <property type="entry name" value="FAD/NAD(P)-binding domain"/>
    <property type="match status" value="1"/>
</dbReference>
<evidence type="ECO:0000256" key="1">
    <source>
        <dbReference type="ARBA" id="ARBA00001974"/>
    </source>
</evidence>
<keyword evidence="4" id="KW-0274">FAD</keyword>
<comment type="cofactor">
    <cofactor evidence="1">
        <name>FAD</name>
        <dbReference type="ChEBI" id="CHEBI:57692"/>
    </cofactor>
</comment>
<gene>
    <name evidence="7" type="ORF">SAMN06296058_3594</name>
</gene>
<feature type="domain" description="Glucose-methanol-choline oxidoreductase C-terminal" evidence="6">
    <location>
        <begin position="411"/>
        <end position="535"/>
    </location>
</feature>
<accession>A0A1T5M1E3</accession>
<protein>
    <submittedName>
        <fullName evidence="7">Choline dehydrogenase</fullName>
    </submittedName>
</protein>
<keyword evidence="8" id="KW-1185">Reference proteome</keyword>
<dbReference type="RefSeq" id="WP_079726098.1">
    <property type="nucleotide sequence ID" value="NZ_BMCL01000004.1"/>
</dbReference>
<evidence type="ECO:0000256" key="4">
    <source>
        <dbReference type="ARBA" id="ARBA00022827"/>
    </source>
</evidence>